<dbReference type="EMBL" id="BAABFN010000004">
    <property type="protein sequence ID" value="GAA4310069.1"/>
    <property type="molecule type" value="Genomic_DNA"/>
</dbReference>
<dbReference type="PANTHER" id="PTHR33653:SF1">
    <property type="entry name" value="RIBONUCLEASE VAPC2"/>
    <property type="match status" value="1"/>
</dbReference>
<evidence type="ECO:0000256" key="7">
    <source>
        <dbReference type="ARBA" id="ARBA00038093"/>
    </source>
</evidence>
<dbReference type="SUPFAM" id="SSF88723">
    <property type="entry name" value="PIN domain-like"/>
    <property type="match status" value="1"/>
</dbReference>
<keyword evidence="6 8" id="KW-0460">Magnesium</keyword>
<feature type="binding site" evidence="8">
    <location>
        <position position="98"/>
    </location>
    <ligand>
        <name>Mg(2+)</name>
        <dbReference type="ChEBI" id="CHEBI:18420"/>
    </ligand>
</feature>
<evidence type="ECO:0000256" key="8">
    <source>
        <dbReference type="HAMAP-Rule" id="MF_00265"/>
    </source>
</evidence>
<comment type="cofactor">
    <cofactor evidence="1 8">
        <name>Mg(2+)</name>
        <dbReference type="ChEBI" id="CHEBI:18420"/>
    </cofactor>
</comment>
<keyword evidence="5 8" id="KW-0378">Hydrolase</keyword>
<dbReference type="RefSeq" id="WP_344978439.1">
    <property type="nucleotide sequence ID" value="NZ_BAABFN010000004.1"/>
</dbReference>
<evidence type="ECO:0000313" key="10">
    <source>
        <dbReference type="EMBL" id="GAA4310069.1"/>
    </source>
</evidence>
<protein>
    <recommendedName>
        <fullName evidence="8">Ribonuclease VapC</fullName>
        <shortName evidence="8">RNase VapC</shortName>
        <ecNumber evidence="8">3.1.-.-</ecNumber>
    </recommendedName>
    <alternativeName>
        <fullName evidence="8">Toxin VapC</fullName>
    </alternativeName>
</protein>
<dbReference type="HAMAP" id="MF_00265">
    <property type="entry name" value="VapC_Nob1"/>
    <property type="match status" value="1"/>
</dbReference>
<organism evidence="10 11">
    <name type="scientific">Compostibacter hankyongensis</name>
    <dbReference type="NCBI Taxonomy" id="1007089"/>
    <lineage>
        <taxon>Bacteria</taxon>
        <taxon>Pseudomonadati</taxon>
        <taxon>Bacteroidota</taxon>
        <taxon>Chitinophagia</taxon>
        <taxon>Chitinophagales</taxon>
        <taxon>Chitinophagaceae</taxon>
        <taxon>Compostibacter</taxon>
    </lineage>
</organism>
<evidence type="ECO:0000256" key="4">
    <source>
        <dbReference type="ARBA" id="ARBA00022723"/>
    </source>
</evidence>
<comment type="caution">
    <text evidence="10">The sequence shown here is derived from an EMBL/GenBank/DDBJ whole genome shotgun (WGS) entry which is preliminary data.</text>
</comment>
<gene>
    <name evidence="8" type="primary">vapC</name>
    <name evidence="10" type="ORF">GCM10023143_18270</name>
</gene>
<dbReference type="Pfam" id="PF01850">
    <property type="entry name" value="PIN"/>
    <property type="match status" value="1"/>
</dbReference>
<evidence type="ECO:0000313" key="11">
    <source>
        <dbReference type="Proteomes" id="UP001501207"/>
    </source>
</evidence>
<proteinExistence type="inferred from homology"/>
<dbReference type="InterPro" id="IPR022907">
    <property type="entry name" value="VapC_family"/>
</dbReference>
<dbReference type="Gene3D" id="3.40.50.1010">
    <property type="entry name" value="5'-nuclease"/>
    <property type="match status" value="1"/>
</dbReference>
<dbReference type="InterPro" id="IPR050556">
    <property type="entry name" value="Type_II_TA_system_RNase"/>
</dbReference>
<dbReference type="Proteomes" id="UP001501207">
    <property type="component" value="Unassembled WGS sequence"/>
</dbReference>
<feature type="domain" description="PIN" evidence="9">
    <location>
        <begin position="7"/>
        <end position="121"/>
    </location>
</feature>
<sequence length="131" mass="15219">MEKKNPIICDSDILIDYFNEKSTRYRTILRHLQSFENNNLPICISIITKMELIQGSKNKAEIDRLLKKLIFHLTEEVSALAFRFVQDFSKSHALQIPDALIAATAVTFNIPLYTYNKKHFKYIPGINLYVP</sequence>
<comment type="function">
    <text evidence="8">Toxic component of a toxin-antitoxin (TA) system. An RNase.</text>
</comment>
<evidence type="ECO:0000256" key="1">
    <source>
        <dbReference type="ARBA" id="ARBA00001946"/>
    </source>
</evidence>
<keyword evidence="11" id="KW-1185">Reference proteome</keyword>
<dbReference type="CDD" id="cd18741">
    <property type="entry name" value="PIN_VapC4-5_FitB-like"/>
    <property type="match status" value="1"/>
</dbReference>
<keyword evidence="2 8" id="KW-1277">Toxin-antitoxin system</keyword>
<dbReference type="EC" id="3.1.-.-" evidence="8"/>
<evidence type="ECO:0000256" key="5">
    <source>
        <dbReference type="ARBA" id="ARBA00022801"/>
    </source>
</evidence>
<feature type="binding site" evidence="8">
    <location>
        <position position="10"/>
    </location>
    <ligand>
        <name>Mg(2+)</name>
        <dbReference type="ChEBI" id="CHEBI:18420"/>
    </ligand>
</feature>
<dbReference type="PANTHER" id="PTHR33653">
    <property type="entry name" value="RIBONUCLEASE VAPC2"/>
    <property type="match status" value="1"/>
</dbReference>
<dbReference type="InterPro" id="IPR002716">
    <property type="entry name" value="PIN_dom"/>
</dbReference>
<evidence type="ECO:0000259" key="9">
    <source>
        <dbReference type="Pfam" id="PF01850"/>
    </source>
</evidence>
<accession>A0ABP8FSE8</accession>
<dbReference type="InterPro" id="IPR029060">
    <property type="entry name" value="PIN-like_dom_sf"/>
</dbReference>
<evidence type="ECO:0000256" key="2">
    <source>
        <dbReference type="ARBA" id="ARBA00022649"/>
    </source>
</evidence>
<keyword evidence="8" id="KW-0800">Toxin</keyword>
<keyword evidence="3 8" id="KW-0540">Nuclease</keyword>
<evidence type="ECO:0000256" key="6">
    <source>
        <dbReference type="ARBA" id="ARBA00022842"/>
    </source>
</evidence>
<comment type="similarity">
    <text evidence="7 8">Belongs to the PINc/VapC protein family.</text>
</comment>
<keyword evidence="4 8" id="KW-0479">Metal-binding</keyword>
<evidence type="ECO:0000256" key="3">
    <source>
        <dbReference type="ARBA" id="ARBA00022722"/>
    </source>
</evidence>
<reference evidence="11" key="1">
    <citation type="journal article" date="2019" name="Int. J. Syst. Evol. Microbiol.">
        <title>The Global Catalogue of Microorganisms (GCM) 10K type strain sequencing project: providing services to taxonomists for standard genome sequencing and annotation.</title>
        <authorList>
            <consortium name="The Broad Institute Genomics Platform"/>
            <consortium name="The Broad Institute Genome Sequencing Center for Infectious Disease"/>
            <person name="Wu L."/>
            <person name="Ma J."/>
        </authorList>
    </citation>
    <scope>NUCLEOTIDE SEQUENCE [LARGE SCALE GENOMIC DNA]</scope>
    <source>
        <strain evidence="11">JCM 17664</strain>
    </source>
</reference>
<name>A0ABP8FSE8_9BACT</name>